<comment type="caution">
    <text evidence="3">The sequence shown here is derived from an EMBL/GenBank/DDBJ whole genome shotgun (WGS) entry which is preliminary data.</text>
</comment>
<keyword evidence="1" id="KW-0479">Metal-binding</keyword>
<accession>A0ABN9QIF8</accession>
<dbReference type="InterPro" id="IPR000571">
    <property type="entry name" value="Znf_CCCH"/>
</dbReference>
<keyword evidence="1" id="KW-0862">Zinc</keyword>
<feature type="zinc finger region" description="C3H1-type" evidence="1">
    <location>
        <begin position="364"/>
        <end position="386"/>
    </location>
</feature>
<dbReference type="Proteomes" id="UP001189429">
    <property type="component" value="Unassembled WGS sequence"/>
</dbReference>
<reference evidence="3" key="1">
    <citation type="submission" date="2023-10" db="EMBL/GenBank/DDBJ databases">
        <authorList>
            <person name="Chen Y."/>
            <person name="Shah S."/>
            <person name="Dougan E. K."/>
            <person name="Thang M."/>
            <person name="Chan C."/>
        </authorList>
    </citation>
    <scope>NUCLEOTIDE SEQUENCE [LARGE SCALE GENOMIC DNA]</scope>
</reference>
<dbReference type="PROSITE" id="PS50103">
    <property type="entry name" value="ZF_C3H1"/>
    <property type="match status" value="1"/>
</dbReference>
<sequence length="516" mass="56353">MAVGHERVMWNAAFIEAGGEECQGSLSPRPSSELCSESSPLRSVLFDADRMVDDALSKHMEGVWAANSRKTRRNRVERRGMSAAVDAIHLLPEQLSSAVQTKAKGLAGSVKIDLFLVQRVIRRSGVGDDVVDEAIDQLDKIPEIIRSSFVSKIEEANEAMQVKLSAIMQTFKGRAPESQEVMTQLCNLPEKFEQITCEAVDQAMHDFQREAASCYDRVSRSLPEDAGFSHQALKDAESQIAKLSMPEMYFATMRALRSTTNAHVKHAVAYVDDPKEVPSTKTNALAADVLPRAKLGTLPQTTGASVYQSSRCAASMQDYATGGGGDGALASHRGRWQARLASSAECSHPSNPGSLGHPEMCFRTCLYFMEGRCANGDACRFCHCPHSTRPVHLGKSQRKFLETSTAADCFGILLPILERKMVMLRLATDALQLLAGQQCAGPGEVPVDAGSQFKARELRSLEKALRAVPMRSLLMVLRRKMGAQSSRETAVFDALILELREAGFQVDFEPGFPGDA</sequence>
<keyword evidence="1" id="KW-0863">Zinc-finger</keyword>
<evidence type="ECO:0000313" key="3">
    <source>
        <dbReference type="EMBL" id="CAK0805807.1"/>
    </source>
</evidence>
<protein>
    <recommendedName>
        <fullName evidence="2">C3H1-type domain-containing protein</fullName>
    </recommendedName>
</protein>
<name>A0ABN9QIF8_9DINO</name>
<feature type="domain" description="C3H1-type" evidence="2">
    <location>
        <begin position="364"/>
        <end position="386"/>
    </location>
</feature>
<gene>
    <name evidence="3" type="ORF">PCOR1329_LOCUS12235</name>
</gene>
<organism evidence="3 4">
    <name type="scientific">Prorocentrum cordatum</name>
    <dbReference type="NCBI Taxonomy" id="2364126"/>
    <lineage>
        <taxon>Eukaryota</taxon>
        <taxon>Sar</taxon>
        <taxon>Alveolata</taxon>
        <taxon>Dinophyceae</taxon>
        <taxon>Prorocentrales</taxon>
        <taxon>Prorocentraceae</taxon>
        <taxon>Prorocentrum</taxon>
    </lineage>
</organism>
<proteinExistence type="predicted"/>
<keyword evidence="4" id="KW-1185">Reference proteome</keyword>
<evidence type="ECO:0000313" key="4">
    <source>
        <dbReference type="Proteomes" id="UP001189429"/>
    </source>
</evidence>
<evidence type="ECO:0000256" key="1">
    <source>
        <dbReference type="PROSITE-ProRule" id="PRU00723"/>
    </source>
</evidence>
<evidence type="ECO:0000259" key="2">
    <source>
        <dbReference type="PROSITE" id="PS50103"/>
    </source>
</evidence>
<dbReference type="EMBL" id="CAUYUJ010003558">
    <property type="protein sequence ID" value="CAK0805807.1"/>
    <property type="molecule type" value="Genomic_DNA"/>
</dbReference>